<evidence type="ECO:0000259" key="1">
    <source>
        <dbReference type="PROSITE" id="PS51186"/>
    </source>
</evidence>
<evidence type="ECO:0000313" key="2">
    <source>
        <dbReference type="EMBL" id="MBP2244832.1"/>
    </source>
</evidence>
<dbReference type="InterPro" id="IPR016181">
    <property type="entry name" value="Acyl_CoA_acyltransferase"/>
</dbReference>
<name>A0ABS4RST2_PAEXY</name>
<dbReference type="SUPFAM" id="SSF55729">
    <property type="entry name" value="Acyl-CoA N-acyltransferases (Nat)"/>
    <property type="match status" value="1"/>
</dbReference>
<reference evidence="2 3" key="1">
    <citation type="submission" date="2021-03" db="EMBL/GenBank/DDBJ databases">
        <title>Genomic Encyclopedia of Type Strains, Phase IV (KMG-IV): sequencing the most valuable type-strain genomes for metagenomic binning, comparative biology and taxonomic classification.</title>
        <authorList>
            <person name="Goeker M."/>
        </authorList>
    </citation>
    <scope>NUCLEOTIDE SEQUENCE [LARGE SCALE GENOMIC DNA]</scope>
    <source>
        <strain evidence="2 3">DSM 21292</strain>
    </source>
</reference>
<dbReference type="Pfam" id="PF13302">
    <property type="entry name" value="Acetyltransf_3"/>
    <property type="match status" value="1"/>
</dbReference>
<feature type="domain" description="N-acetyltransferase" evidence="1">
    <location>
        <begin position="32"/>
        <end position="204"/>
    </location>
</feature>
<dbReference type="PROSITE" id="PS51186">
    <property type="entry name" value="GNAT"/>
    <property type="match status" value="1"/>
</dbReference>
<dbReference type="Proteomes" id="UP000810207">
    <property type="component" value="Unassembled WGS sequence"/>
</dbReference>
<dbReference type="Gene3D" id="3.40.630.30">
    <property type="match status" value="1"/>
</dbReference>
<dbReference type="EMBL" id="JAGIKV010000004">
    <property type="protein sequence ID" value="MBP2244832.1"/>
    <property type="molecule type" value="Genomic_DNA"/>
</dbReference>
<proteinExistence type="predicted"/>
<sequence length="220" mass="25893">MRTEVSKSFIVLNMEEGDFHRMKELPIVDGELVLRCVEKQDLKELYELIYSDDVPEWKQWDAPYYPLKHESYESFEQGMLKSMDVDPGDSRPVPIRIIESDRQIVGTISYYIEDELSMWLEMGIVIYRSVQWGRGVGTRSLTMWSSHLFEHMPLVRVGLTTWSGNERMMRAAVKAGLQVEGRMRKCRIVRGQYYDSIRMGMLREEWEQKLASHTSRNVNN</sequence>
<gene>
    <name evidence="2" type="ORF">J2Z28_001445</name>
</gene>
<evidence type="ECO:0000313" key="3">
    <source>
        <dbReference type="Proteomes" id="UP000810207"/>
    </source>
</evidence>
<dbReference type="PANTHER" id="PTHR43415:SF4">
    <property type="entry name" value="N-ACETYLTRANSFERASE DOMAIN-CONTAINING PROTEIN"/>
    <property type="match status" value="1"/>
</dbReference>
<keyword evidence="3" id="KW-1185">Reference proteome</keyword>
<organism evidence="2 3">
    <name type="scientific">Paenibacillus xylanexedens</name>
    <dbReference type="NCBI Taxonomy" id="528191"/>
    <lineage>
        <taxon>Bacteria</taxon>
        <taxon>Bacillati</taxon>
        <taxon>Bacillota</taxon>
        <taxon>Bacilli</taxon>
        <taxon>Bacillales</taxon>
        <taxon>Paenibacillaceae</taxon>
        <taxon>Paenibacillus</taxon>
    </lineage>
</organism>
<comment type="caution">
    <text evidence="2">The sequence shown here is derived from an EMBL/GenBank/DDBJ whole genome shotgun (WGS) entry which is preliminary data.</text>
</comment>
<dbReference type="PANTHER" id="PTHR43415">
    <property type="entry name" value="SPERMIDINE N(1)-ACETYLTRANSFERASE"/>
    <property type="match status" value="1"/>
</dbReference>
<dbReference type="InterPro" id="IPR000182">
    <property type="entry name" value="GNAT_dom"/>
</dbReference>
<protein>
    <submittedName>
        <fullName evidence="2">RimJ/RimL family protein N-acetyltransferase</fullName>
    </submittedName>
</protein>
<accession>A0ABS4RST2</accession>